<organism evidence="2 3">
    <name type="scientific">Marivirga lumbricoides</name>
    <dbReference type="NCBI Taxonomy" id="1046115"/>
    <lineage>
        <taxon>Bacteria</taxon>
        <taxon>Pseudomonadati</taxon>
        <taxon>Bacteroidota</taxon>
        <taxon>Cytophagia</taxon>
        <taxon>Cytophagales</taxon>
        <taxon>Marivirgaceae</taxon>
        <taxon>Marivirga</taxon>
    </lineage>
</organism>
<sequence>MKNQNALYFVTFTVVAWIDVFTRSAYKIEIVDSLNYCVKSKGLEVYAWCLMSNHIHLIISAKEGYNLSDIIRDFKKFTAKKVLNLIETEPESRREWMLNLFKYAGRNLNNIKTYKFWKAGSHAVDLSSNMFDERLEYIHYNPVKALIVDEPEQYIYSSARDYSGIKGLVDISFLK</sequence>
<dbReference type="NCBIfam" id="NF047646">
    <property type="entry name" value="REP_Tyr_transpos"/>
    <property type="match status" value="1"/>
</dbReference>
<feature type="domain" description="Transposase IS200-like" evidence="1">
    <location>
        <begin position="3"/>
        <end position="141"/>
    </location>
</feature>
<dbReference type="InterPro" id="IPR036515">
    <property type="entry name" value="Transposase_17_sf"/>
</dbReference>
<dbReference type="InterPro" id="IPR002686">
    <property type="entry name" value="Transposase_17"/>
</dbReference>
<dbReference type="InterPro" id="IPR052715">
    <property type="entry name" value="RAYT_transposase"/>
</dbReference>
<dbReference type="AlphaFoldDB" id="A0A2T4DA67"/>
<dbReference type="Pfam" id="PF01797">
    <property type="entry name" value="Y1_Tnp"/>
    <property type="match status" value="1"/>
</dbReference>
<comment type="caution">
    <text evidence="2">The sequence shown here is derived from an EMBL/GenBank/DDBJ whole genome shotgun (WGS) entry which is preliminary data.</text>
</comment>
<accession>A0A2T4DA67</accession>
<proteinExistence type="predicted"/>
<dbReference type="GO" id="GO:0004803">
    <property type="term" value="F:transposase activity"/>
    <property type="evidence" value="ECO:0007669"/>
    <property type="project" value="InterPro"/>
</dbReference>
<dbReference type="Gene3D" id="3.30.70.1290">
    <property type="entry name" value="Transposase IS200-like"/>
    <property type="match status" value="1"/>
</dbReference>
<dbReference type="GO" id="GO:0006313">
    <property type="term" value="P:DNA transposition"/>
    <property type="evidence" value="ECO:0007669"/>
    <property type="project" value="InterPro"/>
</dbReference>
<gene>
    <name evidence="2" type="ORF">C9994_16985</name>
</gene>
<dbReference type="PANTHER" id="PTHR36966:SF1">
    <property type="entry name" value="REP-ASSOCIATED TYROSINE TRANSPOSASE"/>
    <property type="match status" value="1"/>
</dbReference>
<dbReference type="SMART" id="SM01321">
    <property type="entry name" value="Y1_Tnp"/>
    <property type="match status" value="1"/>
</dbReference>
<evidence type="ECO:0000313" key="3">
    <source>
        <dbReference type="Proteomes" id="UP000240608"/>
    </source>
</evidence>
<dbReference type="GO" id="GO:0043565">
    <property type="term" value="F:sequence-specific DNA binding"/>
    <property type="evidence" value="ECO:0007669"/>
    <property type="project" value="TreeGrafter"/>
</dbReference>
<evidence type="ECO:0000259" key="1">
    <source>
        <dbReference type="SMART" id="SM01321"/>
    </source>
</evidence>
<reference evidence="2 3" key="1">
    <citation type="submission" date="2018-03" db="EMBL/GenBank/DDBJ databases">
        <title>Cross-interface Injection: A General Nanoliter Liquid Handling Method Applied to Single Cells Genome Amplification Automated Nanoliter Liquid Handling Applied to Single Cell Multiple Displacement Amplification.</title>
        <authorList>
            <person name="Yun J."/>
            <person name="Xu P."/>
            <person name="Xu J."/>
            <person name="Dai X."/>
            <person name="Wang Y."/>
            <person name="Zheng X."/>
            <person name="Cao C."/>
            <person name="Yi Q."/>
            <person name="Zhu Y."/>
            <person name="Wang L."/>
            <person name="Dong Z."/>
            <person name="Huang Y."/>
            <person name="Huang L."/>
            <person name="Du W."/>
        </authorList>
    </citation>
    <scope>NUCLEOTIDE SEQUENCE [LARGE SCALE GENOMIC DNA]</scope>
    <source>
        <strain evidence="2 3">Z-D1-2</strain>
    </source>
</reference>
<dbReference type="SUPFAM" id="SSF143422">
    <property type="entry name" value="Transposase IS200-like"/>
    <property type="match status" value="1"/>
</dbReference>
<dbReference type="Proteomes" id="UP000240608">
    <property type="component" value="Unassembled WGS sequence"/>
</dbReference>
<name>A0A2T4DA67_9BACT</name>
<dbReference type="EMBL" id="PYVU01000598">
    <property type="protein sequence ID" value="PTB90680.1"/>
    <property type="molecule type" value="Genomic_DNA"/>
</dbReference>
<protein>
    <submittedName>
        <fullName evidence="2">Transposase</fullName>
    </submittedName>
</protein>
<dbReference type="PANTHER" id="PTHR36966">
    <property type="entry name" value="REP-ASSOCIATED TYROSINE TRANSPOSASE"/>
    <property type="match status" value="1"/>
</dbReference>
<evidence type="ECO:0000313" key="2">
    <source>
        <dbReference type="EMBL" id="PTB90680.1"/>
    </source>
</evidence>